<dbReference type="SMART" id="SM00850">
    <property type="entry name" value="LytTR"/>
    <property type="match status" value="1"/>
</dbReference>
<dbReference type="KEGG" id="ebm:SG0102_01020"/>
<evidence type="ECO:0000259" key="1">
    <source>
        <dbReference type="PROSITE" id="PS50930"/>
    </source>
</evidence>
<evidence type="ECO:0000313" key="2">
    <source>
        <dbReference type="EMBL" id="BBH25168.1"/>
    </source>
</evidence>
<reference evidence="2 3" key="1">
    <citation type="submission" date="2018-11" db="EMBL/GenBank/DDBJ databases">
        <title>Novel Erysipelotrichaceae bacterium isolated from small intestine of a swine.</title>
        <authorList>
            <person name="Kim J.S."/>
            <person name="Choe H."/>
            <person name="Lee Y.R."/>
            <person name="Kim K.M."/>
            <person name="Park D.S."/>
        </authorList>
    </citation>
    <scope>NUCLEOTIDE SEQUENCE [LARGE SCALE GENOMIC DNA]</scope>
    <source>
        <strain evidence="2 3">SG0102</strain>
    </source>
</reference>
<dbReference type="Pfam" id="PF04397">
    <property type="entry name" value="LytTR"/>
    <property type="match status" value="1"/>
</dbReference>
<name>A0A3G9JLV6_9FIRM</name>
<dbReference type="AlphaFoldDB" id="A0A3G9JLV6"/>
<gene>
    <name evidence="2" type="ORF">SG0102_01020</name>
</gene>
<dbReference type="PROSITE" id="PS50930">
    <property type="entry name" value="HTH_LYTTR"/>
    <property type="match status" value="1"/>
</dbReference>
<dbReference type="InParanoid" id="A0A3G9JLV6"/>
<dbReference type="InterPro" id="IPR046947">
    <property type="entry name" value="LytR-like"/>
</dbReference>
<dbReference type="PANTHER" id="PTHR37299">
    <property type="entry name" value="TRANSCRIPTIONAL REGULATOR-RELATED"/>
    <property type="match status" value="1"/>
</dbReference>
<dbReference type="InterPro" id="IPR007492">
    <property type="entry name" value="LytTR_DNA-bd_dom"/>
</dbReference>
<dbReference type="EMBL" id="AP019309">
    <property type="protein sequence ID" value="BBH25168.1"/>
    <property type="molecule type" value="Genomic_DNA"/>
</dbReference>
<dbReference type="Proteomes" id="UP000268059">
    <property type="component" value="Chromosome"/>
</dbReference>
<dbReference type="Gene3D" id="2.40.50.1020">
    <property type="entry name" value="LytTr DNA-binding domain"/>
    <property type="match status" value="1"/>
</dbReference>
<feature type="domain" description="HTH LytTR-type" evidence="1">
    <location>
        <begin position="1"/>
        <end position="89"/>
    </location>
</feature>
<sequence length="96" mass="11670">MMQNDIIYIERKDRITYIHTQKEIYEVQEKISDIMERLPRLYFLRCHNSYIVYIPMIKELLKNEIILDNGQIVPVSRNYRKSTQDAFALWAATQMR</sequence>
<organism evidence="2 3">
    <name type="scientific">Intestinibaculum porci</name>
    <dbReference type="NCBI Taxonomy" id="2487118"/>
    <lineage>
        <taxon>Bacteria</taxon>
        <taxon>Bacillati</taxon>
        <taxon>Bacillota</taxon>
        <taxon>Erysipelotrichia</taxon>
        <taxon>Erysipelotrichales</taxon>
        <taxon>Erysipelotrichaceae</taxon>
        <taxon>Intestinibaculum</taxon>
    </lineage>
</organism>
<dbReference type="GO" id="GO:0000156">
    <property type="term" value="F:phosphorelay response regulator activity"/>
    <property type="evidence" value="ECO:0007669"/>
    <property type="project" value="InterPro"/>
</dbReference>
<dbReference type="GO" id="GO:0003677">
    <property type="term" value="F:DNA binding"/>
    <property type="evidence" value="ECO:0007669"/>
    <property type="project" value="InterPro"/>
</dbReference>
<evidence type="ECO:0000313" key="3">
    <source>
        <dbReference type="Proteomes" id="UP000268059"/>
    </source>
</evidence>
<dbReference type="PANTHER" id="PTHR37299:SF1">
    <property type="entry name" value="STAGE 0 SPORULATION PROTEIN A HOMOLOG"/>
    <property type="match status" value="1"/>
</dbReference>
<keyword evidence="3" id="KW-1185">Reference proteome</keyword>
<accession>A0A3G9JLV6</accession>
<protein>
    <recommendedName>
        <fullName evidence="1">HTH LytTR-type domain-containing protein</fullName>
    </recommendedName>
</protein>
<proteinExistence type="predicted"/>